<dbReference type="EMBL" id="PDTI01000007">
    <property type="protein sequence ID" value="PIE63431.1"/>
    <property type="molecule type" value="Genomic_DNA"/>
</dbReference>
<dbReference type="InterPro" id="IPR021730">
    <property type="entry name" value="YdbH"/>
</dbReference>
<proteinExistence type="predicted"/>
<feature type="transmembrane region" description="Helical" evidence="1">
    <location>
        <begin position="9"/>
        <end position="28"/>
    </location>
</feature>
<keyword evidence="1" id="KW-0472">Membrane</keyword>
<evidence type="ECO:0000313" key="3">
    <source>
        <dbReference type="Proteomes" id="UP000231203"/>
    </source>
</evidence>
<dbReference type="AlphaFoldDB" id="A0A2G6MTW1"/>
<name>A0A2G6MTW1_9BACT</name>
<evidence type="ECO:0000256" key="1">
    <source>
        <dbReference type="SAM" id="Phobius"/>
    </source>
</evidence>
<evidence type="ECO:0000313" key="2">
    <source>
        <dbReference type="EMBL" id="PIE63431.1"/>
    </source>
</evidence>
<keyword evidence="1" id="KW-1133">Transmembrane helix</keyword>
<keyword evidence="1" id="KW-0812">Transmembrane</keyword>
<accession>A0A2G6MTW1</accession>
<dbReference type="Pfam" id="PF11739">
    <property type="entry name" value="YdbH-like"/>
    <property type="match status" value="1"/>
</dbReference>
<dbReference type="Proteomes" id="UP000231203">
    <property type="component" value="Unassembled WGS sequence"/>
</dbReference>
<reference evidence="2 3" key="1">
    <citation type="submission" date="2017-10" db="EMBL/GenBank/DDBJ databases">
        <title>Novel microbial diversity and functional potential in the marine mammal oral microbiome.</title>
        <authorList>
            <person name="Dudek N.K."/>
            <person name="Sun C.L."/>
            <person name="Burstein D."/>
            <person name="Kantor R.S."/>
            <person name="Aliaga Goltsman D.S."/>
            <person name="Bik E.M."/>
            <person name="Thomas B.C."/>
            <person name="Banfield J.F."/>
            <person name="Relman D.A."/>
        </authorList>
    </citation>
    <scope>NUCLEOTIDE SEQUENCE [LARGE SCALE GENOMIC DNA]</scope>
    <source>
        <strain evidence="2">DOLJORAL78_47_202</strain>
    </source>
</reference>
<sequence length="929" mass="101978">MSSKTLLKIVLPACLFIVLCIQCIIIFLPDISKYLVQSALGPLPGNQSLDFTVSRLGGNETQINDISLGEDIHLDTLRFSYHMDAKNMIRGDELVISGLNITLHVDEKNRVQSSGFLFPLNKDEAKNRNKGVDPSAPAFDINAFESYFPYLPEHIVLKNSTVFIKSGKDRLCIPVEADVRIDRDKRLGDMKLTILPMNQRITLGATGDFLQGPVQMKISAERLYPDMLLAMVPHDGQRVSKFCGPVDFTVETKDFSTFYFELNDLGLESGPHLNINFPEISGVLFSDKTAMTLKADGPVQITSPGIDLGPFRFKISSQIVSGTVTQFSLTLQNEIYKAWDITPEQMALPLSTVNFFDQIQLVDPQFRLFVSGNPESQTGALAFSGTGLKLFRNNKANHSDVLNISGLQINTEFGGNFVRPQSLKHIKFDALIDKIAFQKNKIKINTSRLEASSDAAFTLSDSTIVLDNAIDVNLVCDNAKIVSKEISAFVSKAGITGKIEKSLSSGLCVQLTPFLDGADITLKDKDIRAQGIYVELPVTYPFKDLKTVGRAGAEKIILQDKIAPTVAAKVVQTSDLAMDILGTVTHTGFPDLVINFSARAGLNPAMTPFIKGHAAINQVSITQKRLASFIPGISGVGDLNFDISARADFSYTNQKIDSSAQIQVSNGMLNCVESGFSVSGISADLHFNDLMIPETLPGQYINIAAVNAGHFNCNNGKIRFSLEDGTSVHVENLKFNWCNGIVTTEAFRLPSDDNAIHLTLYCDRLEMEKLFHQLGAFDAQGGGTLSGRIPMVIKNNEIAFDKGFLFSTPGEGGRIFIKGLDGMLDAIPKHTREFSQLDLAGEALKNFEYKWVKLKLNSHGDTLGVNMQLEGKPSAALPFEYNRQLNSFVRVDAQSPGSNFQGIKLDVNLTLPFNQVIQFGNNLNRIMNP</sequence>
<organism evidence="2 3">
    <name type="scientific">Desulfobacter postgatei</name>
    <dbReference type="NCBI Taxonomy" id="2293"/>
    <lineage>
        <taxon>Bacteria</taxon>
        <taxon>Pseudomonadati</taxon>
        <taxon>Thermodesulfobacteriota</taxon>
        <taxon>Desulfobacteria</taxon>
        <taxon>Desulfobacterales</taxon>
        <taxon>Desulfobacteraceae</taxon>
        <taxon>Desulfobacter</taxon>
    </lineage>
</organism>
<comment type="caution">
    <text evidence="2">The sequence shown here is derived from an EMBL/GenBank/DDBJ whole genome shotgun (WGS) entry which is preliminary data.</text>
</comment>
<protein>
    <submittedName>
        <fullName evidence="2">Carboxylate transporter</fullName>
    </submittedName>
</protein>
<gene>
    <name evidence="2" type="ORF">CSA25_00390</name>
</gene>